<evidence type="ECO:0000256" key="2">
    <source>
        <dbReference type="ARBA" id="ARBA00022801"/>
    </source>
</evidence>
<evidence type="ECO:0000256" key="5">
    <source>
        <dbReference type="RuleBase" id="RU000589"/>
    </source>
</evidence>
<reference evidence="7 8" key="1">
    <citation type="submission" date="2021-01" db="EMBL/GenBank/DDBJ databases">
        <title>Actinoplanes sp. nov. LDG1-01 isolated from lichen.</title>
        <authorList>
            <person name="Saeng-In P."/>
            <person name="Phongsopitanun W."/>
            <person name="Kanchanasin P."/>
            <person name="Yuki M."/>
            <person name="Kudo T."/>
            <person name="Ohkuma M."/>
            <person name="Tanasupawat S."/>
        </authorList>
    </citation>
    <scope>NUCLEOTIDE SEQUENCE [LARGE SCALE GENOMIC DNA]</scope>
    <source>
        <strain evidence="7 8">LDG1-01</strain>
    </source>
</reference>
<organism evidence="7 8">
    <name type="scientific">Paractinoplanes lichenicola</name>
    <dbReference type="NCBI Taxonomy" id="2802976"/>
    <lineage>
        <taxon>Bacteria</taxon>
        <taxon>Bacillati</taxon>
        <taxon>Actinomycetota</taxon>
        <taxon>Actinomycetes</taxon>
        <taxon>Micromonosporales</taxon>
        <taxon>Micromonosporaceae</taxon>
        <taxon>Paractinoplanes</taxon>
    </lineage>
</organism>
<dbReference type="SMART" id="SM00458">
    <property type="entry name" value="RICIN"/>
    <property type="match status" value="1"/>
</dbReference>
<dbReference type="PROSITE" id="PS51318">
    <property type="entry name" value="TAT"/>
    <property type="match status" value="1"/>
</dbReference>
<gene>
    <name evidence="7" type="ORF">JKJ07_40150</name>
</gene>
<dbReference type="Gene3D" id="2.80.10.50">
    <property type="match status" value="2"/>
</dbReference>
<sequence length="473" mass="49205">MSGLPRRRRLLVAALAITAPAAAIAVSVLPSSAATLPATGGTYQLKVTKSGMCIDVPGASAANGALLQQWGCTGGATWQQFKLVAAGSNYLLQNVSSGKCVDVPGGSTTSGVQLQQWGCASTQTNQQWRLAASGTDTFQIINVGSGLCVSDKGASTSSGAAIIQETCSANSNKQWAFTPVGTSGPATVAKDGTGQYTTVQAAIDAVPANNTTRRVITIKAGTYREIVTVPSNKPYVTLQGLGGSASQTVIVNNRSSAGGYGTSGSATAFLDGHDFAATNLTFSNDYGEGSQAVAVNLNADRSVFDNVRFLGNQDTFLVNNNRSYVKNSYVEGTVDFIFGGATTVFHNSSIYEKRSSGGPITAASTDAAKTYGLLFYKCTITGAANNVTQLGRPWRPDAQVLYRESSLSATIKTAQPWTDMSGNTWQNARFSEYKNTGSGAGTNGNRPQLSDAQAANYTPQKYLAGSDGWNPVG</sequence>
<feature type="signal peptide" evidence="5">
    <location>
        <begin position="1"/>
        <end position="25"/>
    </location>
</feature>
<dbReference type="PANTHER" id="PTHR31321:SF57">
    <property type="entry name" value="PECTINESTERASE 53-RELATED"/>
    <property type="match status" value="1"/>
</dbReference>
<dbReference type="PROSITE" id="PS00503">
    <property type="entry name" value="PECTINESTERASE_2"/>
    <property type="match status" value="1"/>
</dbReference>
<name>A0ABS1W1B8_9ACTN</name>
<evidence type="ECO:0000313" key="8">
    <source>
        <dbReference type="Proteomes" id="UP000598996"/>
    </source>
</evidence>
<comment type="catalytic activity">
    <reaction evidence="5">
        <text>[(1-&gt;4)-alpha-D-galacturonosyl methyl ester](n) + n H2O = [(1-&gt;4)-alpha-D-galacturonosyl](n) + n methanol + n H(+)</text>
        <dbReference type="Rhea" id="RHEA:22380"/>
        <dbReference type="Rhea" id="RHEA-COMP:14570"/>
        <dbReference type="Rhea" id="RHEA-COMP:14573"/>
        <dbReference type="ChEBI" id="CHEBI:15377"/>
        <dbReference type="ChEBI" id="CHEBI:15378"/>
        <dbReference type="ChEBI" id="CHEBI:17790"/>
        <dbReference type="ChEBI" id="CHEBI:140522"/>
        <dbReference type="ChEBI" id="CHEBI:140523"/>
        <dbReference type="EC" id="3.1.1.11"/>
    </reaction>
</comment>
<dbReference type="PANTHER" id="PTHR31321">
    <property type="entry name" value="ACYL-COA THIOESTER HYDROLASE YBHC-RELATED"/>
    <property type="match status" value="1"/>
</dbReference>
<accession>A0ABS1W1B8</accession>
<feature type="active site" evidence="4">
    <location>
        <position position="335"/>
    </location>
</feature>
<dbReference type="InterPro" id="IPR035992">
    <property type="entry name" value="Ricin_B-like_lectins"/>
</dbReference>
<evidence type="ECO:0000256" key="4">
    <source>
        <dbReference type="PROSITE-ProRule" id="PRU10040"/>
    </source>
</evidence>
<comment type="similarity">
    <text evidence="1">Belongs to the pectinesterase family.</text>
</comment>
<feature type="chain" id="PRO_5044976895" description="Pectinesterase" evidence="5">
    <location>
        <begin position="26"/>
        <end position="473"/>
    </location>
</feature>
<evidence type="ECO:0000256" key="3">
    <source>
        <dbReference type="ARBA" id="ARBA00023085"/>
    </source>
</evidence>
<dbReference type="InterPro" id="IPR033131">
    <property type="entry name" value="Pectinesterase_Asp_AS"/>
</dbReference>
<dbReference type="Gene3D" id="2.160.20.10">
    <property type="entry name" value="Single-stranded right-handed beta-helix, Pectin lyase-like"/>
    <property type="match status" value="1"/>
</dbReference>
<dbReference type="SUPFAM" id="SSF51126">
    <property type="entry name" value="Pectin lyase-like"/>
    <property type="match status" value="1"/>
</dbReference>
<dbReference type="EC" id="3.1.1.11" evidence="5"/>
<dbReference type="InterPro" id="IPR011050">
    <property type="entry name" value="Pectin_lyase_fold/virulence"/>
</dbReference>
<keyword evidence="2 5" id="KW-0378">Hydrolase</keyword>
<dbReference type="EMBL" id="JAENHO010000014">
    <property type="protein sequence ID" value="MBL7260525.1"/>
    <property type="molecule type" value="Genomic_DNA"/>
</dbReference>
<dbReference type="PROSITE" id="PS50231">
    <property type="entry name" value="RICIN_B_LECTIN"/>
    <property type="match status" value="1"/>
</dbReference>
<dbReference type="InterPro" id="IPR000772">
    <property type="entry name" value="Ricin_B_lectin"/>
</dbReference>
<dbReference type="InterPro" id="IPR012334">
    <property type="entry name" value="Pectin_lyas_fold"/>
</dbReference>
<keyword evidence="8" id="KW-1185">Reference proteome</keyword>
<evidence type="ECO:0000259" key="6">
    <source>
        <dbReference type="SMART" id="SM00458"/>
    </source>
</evidence>
<dbReference type="Pfam" id="PF01095">
    <property type="entry name" value="Pectinesterase"/>
    <property type="match status" value="1"/>
</dbReference>
<dbReference type="SUPFAM" id="SSF50370">
    <property type="entry name" value="Ricin B-like lectins"/>
    <property type="match status" value="1"/>
</dbReference>
<feature type="domain" description="Ricin B lectin" evidence="6">
    <location>
        <begin position="41"/>
        <end position="178"/>
    </location>
</feature>
<comment type="caution">
    <text evidence="7">The sequence shown here is derived from an EMBL/GenBank/DDBJ whole genome shotgun (WGS) entry which is preliminary data.</text>
</comment>
<dbReference type="CDD" id="cd00161">
    <property type="entry name" value="beta-trefoil_Ricin-like"/>
    <property type="match status" value="1"/>
</dbReference>
<comment type="pathway">
    <text evidence="5">Glycan metabolism; pectin degradation; 2-dehydro-3-deoxy-D-gluconate from pectin: step 1/5.</text>
</comment>
<keyword evidence="3 5" id="KW-0063">Aspartyl esterase</keyword>
<evidence type="ECO:0000313" key="7">
    <source>
        <dbReference type="EMBL" id="MBL7260525.1"/>
    </source>
</evidence>
<dbReference type="InterPro" id="IPR000070">
    <property type="entry name" value="Pectinesterase_cat"/>
</dbReference>
<evidence type="ECO:0000256" key="1">
    <source>
        <dbReference type="ARBA" id="ARBA00008891"/>
    </source>
</evidence>
<dbReference type="InterPro" id="IPR006311">
    <property type="entry name" value="TAT_signal"/>
</dbReference>
<dbReference type="Pfam" id="PF14200">
    <property type="entry name" value="RicinB_lectin_2"/>
    <property type="match status" value="1"/>
</dbReference>
<keyword evidence="5" id="KW-0732">Signal</keyword>
<proteinExistence type="inferred from homology"/>
<dbReference type="Proteomes" id="UP000598996">
    <property type="component" value="Unassembled WGS sequence"/>
</dbReference>
<protein>
    <recommendedName>
        <fullName evidence="5">Pectinesterase</fullName>
        <ecNumber evidence="5">3.1.1.11</ecNumber>
    </recommendedName>
</protein>
<dbReference type="RefSeq" id="WP_202997243.1">
    <property type="nucleotide sequence ID" value="NZ_JAENHO010000014.1"/>
</dbReference>